<keyword evidence="4" id="KW-1185">Reference proteome</keyword>
<dbReference type="SUPFAM" id="SSF54277">
    <property type="entry name" value="CAD &amp; PB1 domains"/>
    <property type="match status" value="1"/>
</dbReference>
<evidence type="ECO:0000259" key="2">
    <source>
        <dbReference type="Pfam" id="PF00564"/>
    </source>
</evidence>
<feature type="domain" description="PB1" evidence="2">
    <location>
        <begin position="100"/>
        <end position="139"/>
    </location>
</feature>
<dbReference type="EMBL" id="SRLO01008030">
    <property type="protein sequence ID" value="TNN27594.1"/>
    <property type="molecule type" value="Genomic_DNA"/>
</dbReference>
<reference evidence="3 4" key="1">
    <citation type="submission" date="2019-03" db="EMBL/GenBank/DDBJ databases">
        <title>First draft genome of Liparis tanakae, snailfish: a comprehensive survey of snailfish specific genes.</title>
        <authorList>
            <person name="Kim W."/>
            <person name="Song I."/>
            <person name="Jeong J.-H."/>
            <person name="Kim D."/>
            <person name="Kim S."/>
            <person name="Ryu S."/>
            <person name="Song J.Y."/>
            <person name="Lee S.K."/>
        </authorList>
    </citation>
    <scope>NUCLEOTIDE SEQUENCE [LARGE SCALE GENOMIC DNA]</scope>
    <source>
        <tissue evidence="3">Muscle</tissue>
    </source>
</reference>
<accession>A0A4Z2EGJ0</accession>
<dbReference type="Proteomes" id="UP000314294">
    <property type="component" value="Unassembled WGS sequence"/>
</dbReference>
<dbReference type="AlphaFoldDB" id="A0A4Z2EGJ0"/>
<dbReference type="OrthoDB" id="10255964at2759"/>
<dbReference type="InterPro" id="IPR000270">
    <property type="entry name" value="PB1_dom"/>
</dbReference>
<protein>
    <submittedName>
        <fullName evidence="3">Neutrophil cytosol factor 4</fullName>
    </submittedName>
</protein>
<organism evidence="3 4">
    <name type="scientific">Liparis tanakae</name>
    <name type="common">Tanaka's snailfish</name>
    <dbReference type="NCBI Taxonomy" id="230148"/>
    <lineage>
        <taxon>Eukaryota</taxon>
        <taxon>Metazoa</taxon>
        <taxon>Chordata</taxon>
        <taxon>Craniata</taxon>
        <taxon>Vertebrata</taxon>
        <taxon>Euteleostomi</taxon>
        <taxon>Actinopterygii</taxon>
        <taxon>Neopterygii</taxon>
        <taxon>Teleostei</taxon>
        <taxon>Neoteleostei</taxon>
        <taxon>Acanthomorphata</taxon>
        <taxon>Eupercaria</taxon>
        <taxon>Perciformes</taxon>
        <taxon>Cottioidei</taxon>
        <taxon>Cottales</taxon>
        <taxon>Liparidae</taxon>
        <taxon>Liparis</taxon>
    </lineage>
</organism>
<dbReference type="Gene3D" id="3.10.20.90">
    <property type="entry name" value="Phosphatidylinositol 3-kinase Catalytic Subunit, Chain A, domain 1"/>
    <property type="match status" value="1"/>
</dbReference>
<feature type="compositionally biased region" description="Low complexity" evidence="1">
    <location>
        <begin position="75"/>
        <end position="87"/>
    </location>
</feature>
<evidence type="ECO:0000256" key="1">
    <source>
        <dbReference type="SAM" id="MobiDB-lite"/>
    </source>
</evidence>
<feature type="region of interest" description="Disordered" evidence="1">
    <location>
        <begin position="70"/>
        <end position="90"/>
    </location>
</feature>
<dbReference type="Pfam" id="PF00564">
    <property type="entry name" value="PB1"/>
    <property type="match status" value="1"/>
</dbReference>
<evidence type="ECO:0000313" key="3">
    <source>
        <dbReference type="EMBL" id="TNN27594.1"/>
    </source>
</evidence>
<gene>
    <name evidence="3" type="primary">NCF4_1</name>
    <name evidence="3" type="ORF">EYF80_062261</name>
</gene>
<name>A0A4Z2EGJ0_9TELE</name>
<evidence type="ECO:0000313" key="4">
    <source>
        <dbReference type="Proteomes" id="UP000314294"/>
    </source>
</evidence>
<proteinExistence type="predicted"/>
<sequence>MAPEGRALHVHTVEQLQETRRANALLKDTWTGAGIEPAALLTTEPPRPSGTAHCPLVADTLTIREFRKKKKNNNKHNNNNNNNNNNNEFSDVPEGLIQRDVMNVFQLDDVAVNYRDLEGDLVRVLDDEDVQLMIRESRGQRVKVTRPVNQFPWELYVTLTSDLSVYNTEA</sequence>
<comment type="caution">
    <text evidence="3">The sequence shown here is derived from an EMBL/GenBank/DDBJ whole genome shotgun (WGS) entry which is preliminary data.</text>
</comment>